<comment type="caution">
    <text evidence="1">The sequence shown here is derived from an EMBL/GenBank/DDBJ whole genome shotgun (WGS) entry which is preliminary data.</text>
</comment>
<evidence type="ECO:0000313" key="2">
    <source>
        <dbReference type="Proteomes" id="UP000639403"/>
    </source>
</evidence>
<reference evidence="1" key="1">
    <citation type="submission" date="2020-11" db="EMBL/GenBank/DDBJ databases">
        <authorList>
            <person name="Koelle M."/>
            <person name="Horta M.A.C."/>
            <person name="Nowrousian M."/>
            <person name="Ohm R.A."/>
            <person name="Benz P."/>
            <person name="Pilgard A."/>
        </authorList>
    </citation>
    <scope>NUCLEOTIDE SEQUENCE</scope>
    <source>
        <strain evidence="1">FPRL280</strain>
    </source>
</reference>
<accession>A0A8H7P0T4</accession>
<dbReference type="AlphaFoldDB" id="A0A8H7P0T4"/>
<dbReference type="Proteomes" id="UP000639403">
    <property type="component" value="Unassembled WGS sequence"/>
</dbReference>
<organism evidence="1 2">
    <name type="scientific">Rhodonia placenta</name>
    <dbReference type="NCBI Taxonomy" id="104341"/>
    <lineage>
        <taxon>Eukaryota</taxon>
        <taxon>Fungi</taxon>
        <taxon>Dikarya</taxon>
        <taxon>Basidiomycota</taxon>
        <taxon>Agaricomycotina</taxon>
        <taxon>Agaricomycetes</taxon>
        <taxon>Polyporales</taxon>
        <taxon>Adustoporiaceae</taxon>
        <taxon>Rhodonia</taxon>
    </lineage>
</organism>
<proteinExistence type="predicted"/>
<name>A0A8H7P0T4_9APHY</name>
<sequence length="53" mass="5504">MKSVGQAVHDGPCVVGLCTALLMQPQGLVSQHNGVSKAWAVLCTTVLSNLIVQ</sequence>
<protein>
    <submittedName>
        <fullName evidence="1">Uncharacterized protein</fullName>
    </submittedName>
</protein>
<dbReference type="EMBL" id="JADOXO010000126">
    <property type="protein sequence ID" value="KAF9812671.1"/>
    <property type="molecule type" value="Genomic_DNA"/>
</dbReference>
<evidence type="ECO:0000313" key="1">
    <source>
        <dbReference type="EMBL" id="KAF9812671.1"/>
    </source>
</evidence>
<reference evidence="1" key="2">
    <citation type="journal article" name="Front. Microbiol.">
        <title>Degradative Capacity of Two Strains of Rhodonia placenta: From Phenotype to Genotype.</title>
        <authorList>
            <person name="Kolle M."/>
            <person name="Horta M.A.C."/>
            <person name="Nowrousian M."/>
            <person name="Ohm R.A."/>
            <person name="Benz J.P."/>
            <person name="Pilgard A."/>
        </authorList>
    </citation>
    <scope>NUCLEOTIDE SEQUENCE</scope>
    <source>
        <strain evidence="1">FPRL280</strain>
    </source>
</reference>
<gene>
    <name evidence="1" type="ORF">IEO21_06058</name>
</gene>